<dbReference type="InterPro" id="IPR004566">
    <property type="entry name" value="PanK"/>
</dbReference>
<comment type="catalytic activity">
    <reaction evidence="1 14 15">
        <text>(R)-pantothenate + ATP = (R)-4'-phosphopantothenate + ADP + H(+)</text>
        <dbReference type="Rhea" id="RHEA:16373"/>
        <dbReference type="ChEBI" id="CHEBI:10986"/>
        <dbReference type="ChEBI" id="CHEBI:15378"/>
        <dbReference type="ChEBI" id="CHEBI:29032"/>
        <dbReference type="ChEBI" id="CHEBI:30616"/>
        <dbReference type="ChEBI" id="CHEBI:456216"/>
        <dbReference type="EC" id="2.7.1.33"/>
    </reaction>
</comment>
<dbReference type="NCBIfam" id="TIGR00554">
    <property type="entry name" value="panK_bact"/>
    <property type="match status" value="1"/>
</dbReference>
<evidence type="ECO:0000313" key="18">
    <source>
        <dbReference type="Proteomes" id="UP000051020"/>
    </source>
</evidence>
<evidence type="ECO:0000256" key="9">
    <source>
        <dbReference type="ARBA" id="ARBA00022741"/>
    </source>
</evidence>
<proteinExistence type="inferred from homology"/>
<keyword evidence="11 14" id="KW-0067">ATP-binding</keyword>
<feature type="binding site" evidence="14">
    <location>
        <begin position="98"/>
        <end position="105"/>
    </location>
    <ligand>
        <name>ATP</name>
        <dbReference type="ChEBI" id="CHEBI:30616"/>
    </ligand>
</feature>
<name>A0A837RG44_LACPE</name>
<organism evidence="17 18">
    <name type="scientific">Lactiplantibacillus pentosus DSM 20314</name>
    <dbReference type="NCBI Taxonomy" id="1423791"/>
    <lineage>
        <taxon>Bacteria</taxon>
        <taxon>Bacillati</taxon>
        <taxon>Bacillota</taxon>
        <taxon>Bacilli</taxon>
        <taxon>Lactobacillales</taxon>
        <taxon>Lactobacillaceae</taxon>
        <taxon>Lactiplantibacillus</taxon>
    </lineage>
</organism>
<dbReference type="GO" id="GO:0015937">
    <property type="term" value="P:coenzyme A biosynthetic process"/>
    <property type="evidence" value="ECO:0007669"/>
    <property type="project" value="UniProtKB-UniRule"/>
</dbReference>
<dbReference type="GO" id="GO:0004594">
    <property type="term" value="F:pantothenate kinase activity"/>
    <property type="evidence" value="ECO:0007669"/>
    <property type="project" value="UniProtKB-UniRule"/>
</dbReference>
<dbReference type="GO" id="GO:0005737">
    <property type="term" value="C:cytoplasm"/>
    <property type="evidence" value="ECO:0007669"/>
    <property type="project" value="UniProtKB-SubCell"/>
</dbReference>
<dbReference type="UniPathway" id="UPA00241">
    <property type="reaction ID" value="UER00352"/>
</dbReference>
<evidence type="ECO:0000313" key="17">
    <source>
        <dbReference type="EMBL" id="KRK27120.1"/>
    </source>
</evidence>
<feature type="domain" description="Phosphoribulokinase/uridine kinase" evidence="16">
    <location>
        <begin position="93"/>
        <end position="241"/>
    </location>
</feature>
<evidence type="ECO:0000256" key="1">
    <source>
        <dbReference type="ARBA" id="ARBA00001206"/>
    </source>
</evidence>
<evidence type="ECO:0000256" key="8">
    <source>
        <dbReference type="ARBA" id="ARBA00022679"/>
    </source>
</evidence>
<comment type="pathway">
    <text evidence="3 14 15">Cofactor biosynthesis; coenzyme A biosynthesis; CoA from (R)-pantothenate: step 1/5.</text>
</comment>
<evidence type="ECO:0000259" key="16">
    <source>
        <dbReference type="Pfam" id="PF00485"/>
    </source>
</evidence>
<reference evidence="17 18" key="1">
    <citation type="journal article" date="2015" name="Genome Announc.">
        <title>Expanding the biotechnology potential of lactobacilli through comparative genomics of 213 strains and associated genera.</title>
        <authorList>
            <person name="Sun Z."/>
            <person name="Harris H.M."/>
            <person name="McCann A."/>
            <person name="Guo C."/>
            <person name="Argimon S."/>
            <person name="Zhang W."/>
            <person name="Yang X."/>
            <person name="Jeffery I.B."/>
            <person name="Cooney J.C."/>
            <person name="Kagawa T.F."/>
            <person name="Liu W."/>
            <person name="Song Y."/>
            <person name="Salvetti E."/>
            <person name="Wrobel A."/>
            <person name="Rasinkangas P."/>
            <person name="Parkhill J."/>
            <person name="Rea M.C."/>
            <person name="O'Sullivan O."/>
            <person name="Ritari J."/>
            <person name="Douillard F.P."/>
            <person name="Paul Ross R."/>
            <person name="Yang R."/>
            <person name="Briner A.E."/>
            <person name="Felis G.E."/>
            <person name="de Vos W.M."/>
            <person name="Barrangou R."/>
            <person name="Klaenhammer T.R."/>
            <person name="Caufield P.W."/>
            <person name="Cui Y."/>
            <person name="Zhang H."/>
            <person name="O'Toole P.W."/>
        </authorList>
    </citation>
    <scope>NUCLEOTIDE SEQUENCE [LARGE SCALE GENOMIC DNA]</scope>
    <source>
        <strain evidence="17 18">DSM 20314</strain>
    </source>
</reference>
<dbReference type="SUPFAM" id="SSF52540">
    <property type="entry name" value="P-loop containing nucleoside triphosphate hydrolases"/>
    <property type="match status" value="1"/>
</dbReference>
<sequence>MVADKIMEDQMNYYRFSREQWKQFYRNNQHQVPLTAANLHEIKAFNDRISLDDVRDIYMPFAHLLQAKYEHYLSWRETESVFLHRQNRQSPFIIGVSGSVAVGKTTTARLLEILFKYLYPDRRTQLITTDGFLYPNAELKKMQLMERKGFPESYDMPRLIQFLNDVKSGKPLAKAPVYSHQTYDIVPNRFDVITHPDILIIEGINVLQLPTNQAIYISDFTDFSVYVDADADLIEDWYLERFKALMKTAFQDPSNYFYPWAIGDPKDAMAMAERVWEEVDLKNLNDYILPTRNRADLILHKVAHHVIDAVYFRKY</sequence>
<keyword evidence="10 14" id="KW-0418">Kinase</keyword>
<dbReference type="PANTHER" id="PTHR10285">
    <property type="entry name" value="URIDINE KINASE"/>
    <property type="match status" value="1"/>
</dbReference>
<keyword evidence="8 14" id="KW-0808">Transferase</keyword>
<dbReference type="GO" id="GO:0005524">
    <property type="term" value="F:ATP binding"/>
    <property type="evidence" value="ECO:0007669"/>
    <property type="project" value="UniProtKB-UniRule"/>
</dbReference>
<dbReference type="PIRSF" id="PIRSF000545">
    <property type="entry name" value="Pantothenate_kin"/>
    <property type="match status" value="1"/>
</dbReference>
<comment type="caution">
    <text evidence="17">The sequence shown here is derived from an EMBL/GenBank/DDBJ whole genome shotgun (WGS) entry which is preliminary data.</text>
</comment>
<dbReference type="EC" id="2.7.1.33" evidence="5 14"/>
<dbReference type="InterPro" id="IPR027417">
    <property type="entry name" value="P-loop_NTPase"/>
</dbReference>
<evidence type="ECO:0000256" key="7">
    <source>
        <dbReference type="ARBA" id="ARBA00022490"/>
    </source>
</evidence>
<dbReference type="AlphaFoldDB" id="A0A837RG44"/>
<evidence type="ECO:0000256" key="5">
    <source>
        <dbReference type="ARBA" id="ARBA00012102"/>
    </source>
</evidence>
<comment type="similarity">
    <text evidence="4 14 15">Belongs to the prokaryotic pantothenate kinase family.</text>
</comment>
<keyword evidence="9 14" id="KW-0547">Nucleotide-binding</keyword>
<gene>
    <name evidence="14" type="primary">coaA</name>
    <name evidence="17" type="ORF">FD24_GL000272</name>
</gene>
<keyword evidence="7 14" id="KW-0963">Cytoplasm</keyword>
<dbReference type="Pfam" id="PF00485">
    <property type="entry name" value="PRK"/>
    <property type="match status" value="1"/>
</dbReference>
<evidence type="ECO:0000256" key="15">
    <source>
        <dbReference type="RuleBase" id="RU003530"/>
    </source>
</evidence>
<evidence type="ECO:0000256" key="12">
    <source>
        <dbReference type="ARBA" id="ARBA00022993"/>
    </source>
</evidence>
<dbReference type="InterPro" id="IPR006083">
    <property type="entry name" value="PRK/URK"/>
</dbReference>
<dbReference type="EMBL" id="AZCU01000001">
    <property type="protein sequence ID" value="KRK27120.1"/>
    <property type="molecule type" value="Genomic_DNA"/>
</dbReference>
<accession>A0A837RG44</accession>
<keyword evidence="12 14" id="KW-0173">Coenzyme A biosynthesis</keyword>
<dbReference type="Proteomes" id="UP000051020">
    <property type="component" value="Unassembled WGS sequence"/>
</dbReference>
<dbReference type="Gene3D" id="3.40.50.300">
    <property type="entry name" value="P-loop containing nucleotide triphosphate hydrolases"/>
    <property type="match status" value="1"/>
</dbReference>
<evidence type="ECO:0000256" key="2">
    <source>
        <dbReference type="ARBA" id="ARBA00004496"/>
    </source>
</evidence>
<dbReference type="HAMAP" id="MF_00215">
    <property type="entry name" value="Pantothen_kinase_1"/>
    <property type="match status" value="1"/>
</dbReference>
<evidence type="ECO:0000256" key="10">
    <source>
        <dbReference type="ARBA" id="ARBA00022777"/>
    </source>
</evidence>
<dbReference type="CDD" id="cd02025">
    <property type="entry name" value="PanK"/>
    <property type="match status" value="1"/>
</dbReference>
<evidence type="ECO:0000256" key="6">
    <source>
        <dbReference type="ARBA" id="ARBA00015080"/>
    </source>
</evidence>
<evidence type="ECO:0000256" key="4">
    <source>
        <dbReference type="ARBA" id="ARBA00006087"/>
    </source>
</evidence>
<evidence type="ECO:0000256" key="3">
    <source>
        <dbReference type="ARBA" id="ARBA00005225"/>
    </source>
</evidence>
<evidence type="ECO:0000256" key="11">
    <source>
        <dbReference type="ARBA" id="ARBA00022840"/>
    </source>
</evidence>
<evidence type="ECO:0000256" key="14">
    <source>
        <dbReference type="HAMAP-Rule" id="MF_00215"/>
    </source>
</evidence>
<evidence type="ECO:0000256" key="13">
    <source>
        <dbReference type="ARBA" id="ARBA00032866"/>
    </source>
</evidence>
<comment type="subcellular location">
    <subcellularLocation>
        <location evidence="2 14 15">Cytoplasm</location>
    </subcellularLocation>
</comment>
<protein>
    <recommendedName>
        <fullName evidence="6 14">Pantothenate kinase</fullName>
        <ecNumber evidence="5 14">2.7.1.33</ecNumber>
    </recommendedName>
    <alternativeName>
        <fullName evidence="13 14">Pantothenic acid kinase</fullName>
    </alternativeName>
</protein>